<protein>
    <submittedName>
        <fullName evidence="3">Expressed protein</fullName>
    </submittedName>
</protein>
<dbReference type="PROSITE" id="PS50114">
    <property type="entry name" value="GATA_ZN_FINGER_2"/>
    <property type="match status" value="1"/>
</dbReference>
<dbReference type="SUPFAM" id="SSF46785">
    <property type="entry name" value="Winged helix' DNA-binding domain"/>
    <property type="match status" value="1"/>
</dbReference>
<gene>
    <name evidence="3" type="ORF">BATDEDRAFT_36539</name>
</gene>
<accession>F4NTV6</accession>
<dbReference type="GO" id="GO:0006355">
    <property type="term" value="P:regulation of DNA-templated transcription"/>
    <property type="evidence" value="ECO:0007669"/>
    <property type="project" value="InterPro"/>
</dbReference>
<evidence type="ECO:0000313" key="3">
    <source>
        <dbReference type="EMBL" id="EGF83548.1"/>
    </source>
</evidence>
<dbReference type="InParanoid" id="F4NTV6"/>
<evidence type="ECO:0000313" key="4">
    <source>
        <dbReference type="Proteomes" id="UP000007241"/>
    </source>
</evidence>
<feature type="non-terminal residue" evidence="3">
    <location>
        <position position="118"/>
    </location>
</feature>
<dbReference type="InterPro" id="IPR000679">
    <property type="entry name" value="Znf_GATA"/>
</dbReference>
<reference evidence="3 4" key="1">
    <citation type="submission" date="2009-12" db="EMBL/GenBank/DDBJ databases">
        <title>The draft genome of Batrachochytrium dendrobatidis.</title>
        <authorList>
            <consortium name="US DOE Joint Genome Institute (JGI-PGF)"/>
            <person name="Kuo A."/>
            <person name="Salamov A."/>
            <person name="Schmutz J."/>
            <person name="Lucas S."/>
            <person name="Pitluck S."/>
            <person name="Rosenblum E."/>
            <person name="Stajich J."/>
            <person name="Eisen M."/>
            <person name="Grigoriev I.V."/>
        </authorList>
    </citation>
    <scope>NUCLEOTIDE SEQUENCE [LARGE SCALE GENOMIC DNA]</scope>
    <source>
        <strain evidence="4">JAM81 / FGSC 10211</strain>
    </source>
</reference>
<name>F4NTV6_BATDJ</name>
<dbReference type="GO" id="GO:0008270">
    <property type="term" value="F:zinc ion binding"/>
    <property type="evidence" value="ECO:0007669"/>
    <property type="project" value="UniProtKB-KW"/>
</dbReference>
<dbReference type="OrthoDB" id="2132196at2759"/>
<keyword evidence="1" id="KW-0863">Zinc-finger</keyword>
<dbReference type="HOGENOM" id="CLU_2078541_0_0_1"/>
<dbReference type="InterPro" id="IPR036390">
    <property type="entry name" value="WH_DNA-bd_sf"/>
</dbReference>
<dbReference type="Gene3D" id="1.10.10.10">
    <property type="entry name" value="Winged helix-like DNA-binding domain superfamily/Winged helix DNA-binding domain"/>
    <property type="match status" value="1"/>
</dbReference>
<keyword evidence="1" id="KW-0479">Metal-binding</keyword>
<dbReference type="Proteomes" id="UP000007241">
    <property type="component" value="Unassembled WGS sequence"/>
</dbReference>
<proteinExistence type="predicted"/>
<dbReference type="AlphaFoldDB" id="F4NTV6"/>
<sequence>MDLKPKSVPEELKTFLEIHSSEWFTNDELAEHLNHTPSGIRNAVTKLKNTGLVKTRLTGSLAYRGWHTASTGQSLPVPEQQKKMAARQCNGCGTTFSKFWRSDKQQRDGWLCNNCGMN</sequence>
<feature type="domain" description="GATA-type" evidence="2">
    <location>
        <begin position="83"/>
        <end position="118"/>
    </location>
</feature>
<evidence type="ECO:0000256" key="1">
    <source>
        <dbReference type="PROSITE-ProRule" id="PRU00094"/>
    </source>
</evidence>
<dbReference type="RefSeq" id="XP_006675897.1">
    <property type="nucleotide sequence ID" value="XM_006675834.1"/>
</dbReference>
<keyword evidence="1" id="KW-0862">Zinc</keyword>
<dbReference type="SUPFAM" id="SSF57716">
    <property type="entry name" value="Glucocorticoid receptor-like (DNA-binding domain)"/>
    <property type="match status" value="1"/>
</dbReference>
<organism evidence="3 4">
    <name type="scientific">Batrachochytrium dendrobatidis (strain JAM81 / FGSC 10211)</name>
    <name type="common">Frog chytrid fungus</name>
    <dbReference type="NCBI Taxonomy" id="684364"/>
    <lineage>
        <taxon>Eukaryota</taxon>
        <taxon>Fungi</taxon>
        <taxon>Fungi incertae sedis</taxon>
        <taxon>Chytridiomycota</taxon>
        <taxon>Chytridiomycota incertae sedis</taxon>
        <taxon>Chytridiomycetes</taxon>
        <taxon>Rhizophydiales</taxon>
        <taxon>Rhizophydiales incertae sedis</taxon>
        <taxon>Batrachochytrium</taxon>
    </lineage>
</organism>
<evidence type="ECO:0000259" key="2">
    <source>
        <dbReference type="PROSITE" id="PS50114"/>
    </source>
</evidence>
<dbReference type="InterPro" id="IPR013088">
    <property type="entry name" value="Znf_NHR/GATA"/>
</dbReference>
<dbReference type="Gene3D" id="3.30.50.10">
    <property type="entry name" value="Erythroid Transcription Factor GATA-1, subunit A"/>
    <property type="match status" value="1"/>
</dbReference>
<dbReference type="EMBL" id="GL882879">
    <property type="protein sequence ID" value="EGF83548.1"/>
    <property type="molecule type" value="Genomic_DNA"/>
</dbReference>
<keyword evidence="4" id="KW-1185">Reference proteome</keyword>
<dbReference type="InterPro" id="IPR036388">
    <property type="entry name" value="WH-like_DNA-bd_sf"/>
</dbReference>
<dbReference type="GO" id="GO:0043565">
    <property type="term" value="F:sequence-specific DNA binding"/>
    <property type="evidence" value="ECO:0007669"/>
    <property type="project" value="InterPro"/>
</dbReference>
<dbReference type="GeneID" id="18241119"/>